<proteinExistence type="predicted"/>
<sequence>MQPIMIIVEPIQHHHIHVSDDYHATNEVLAKSSPQLLFQVTQTGKEIKFPVVEYFELKDSYEAFRNSGSFNDFYLSYSADISTLNRLIERFFDEPDCADKLSRVDTFRYNLFVKADDAKVIDHKASYYRRYLYGEARLEFHRVVNLIEDSPLNPAEQKTIIGDMADGLDTCTGGVQSRIATAFRKLHYSYLGANGALKNLCFEIAQADAMRFFHITASNRNVGEIFEIHVVNHLLKSIDAMFAIDEPMDGSGEDYKSKFRNSDYTKFSQQVSRLLTASNMITTICNQHFDRLMNILETNGLISNMDSVVELAKIKGEILEQINLLVLEPINSFLLSNISFPKLLNSDGTSNGICFLSLACYWVGIIQRQYRSHFNPISEKVCTLVTTPNEDEEQHVASHYPKVKQAWGNFFWVEHNGKTKGLTVYQIMLLAEKESNKTILTGYLDALEINSLEEALQCLNLLASNQHSILIQQARCHKLVQFRVFYFFNEIINAEFERWQQASSQAQDCEYVLNYNQLMPLQHLTTSEFETLHANSEFLCEVCIIIEQARRGIFITPMQVLHLYQLGKLELILQSNCQLTPKTVEHIFSLLITQYDSESIGKLYAFVHAKDPSSHAELQATWCPSKLLDKVVKSDDFQFTTDMLKLFPNEVTKWALNKDTQNGSLMHYCMLSNHLNAFNALLASGLIELNQMTSKGTLLQAALSNRKYKPFLEALLTQDHLSLFFPLSNKGKCNFDVAVDDETQTLLTTALAQRLKQARTGGTLFGKVLTELPTSNPKPKENWEGGWEQVDINGELNILLELIQRSFAFYSIEELVSELNRHRAINWQSAPLYLKNLAWSVRCSDWIANPESTSERTQDFMQLLPSIHKSEMADWLEFAQLLNVKSLKAAIIINYFNQNQTDKAVDVELGWLFGQRNLIPKGSFGRHYSGRQHALLLTMAIKTGAVGLVEHRMLLQVVDYPLNQPLLHAEGFADKPSTCIPLIYAINANQAEVAIKIAELDPRQISTFCPSVQANALQRAACRLDSQQLLQAMLPHCNVNQEDSNGYSVLDLALNAQNMKNVEQLLTHKKIDLFCRSKSGHLIYQMVQERVTKNTLDHAIVLTSGHSRNREKAVDIEKALIPLKAKRFDFFDKIVDDYPFVCDHLNEFNLMLAKCDYHSLQALVYSLSAGFKFYNEELKQGAIRILQAHVAVRYQTEIVF</sequence>
<dbReference type="Gene3D" id="1.25.40.20">
    <property type="entry name" value="Ankyrin repeat-containing domain"/>
    <property type="match status" value="1"/>
</dbReference>
<evidence type="ECO:0000313" key="1">
    <source>
        <dbReference type="EMBL" id="RLV59190.1"/>
    </source>
</evidence>
<dbReference type="AlphaFoldDB" id="A0A3L8PV27"/>
<dbReference type="Proteomes" id="UP000281474">
    <property type="component" value="Unassembled WGS sequence"/>
</dbReference>
<dbReference type="SUPFAM" id="SSF48403">
    <property type="entry name" value="Ankyrin repeat"/>
    <property type="match status" value="1"/>
</dbReference>
<comment type="caution">
    <text evidence="1">The sequence shown here is derived from an EMBL/GenBank/DDBJ whole genome shotgun (WGS) entry which is preliminary data.</text>
</comment>
<dbReference type="EMBL" id="QZEI01000041">
    <property type="protein sequence ID" value="RLV59190.1"/>
    <property type="molecule type" value="Genomic_DNA"/>
</dbReference>
<organism evidence="1 2">
    <name type="scientific">Parashewanella curva</name>
    <dbReference type="NCBI Taxonomy" id="2338552"/>
    <lineage>
        <taxon>Bacteria</taxon>
        <taxon>Pseudomonadati</taxon>
        <taxon>Pseudomonadota</taxon>
        <taxon>Gammaproteobacteria</taxon>
        <taxon>Alteromonadales</taxon>
        <taxon>Shewanellaceae</taxon>
        <taxon>Parashewanella</taxon>
    </lineage>
</organism>
<gene>
    <name evidence="1" type="ORF">D5018_13310</name>
</gene>
<protein>
    <recommendedName>
        <fullName evidence="3">Ankyrin repeat domain-containing protein</fullName>
    </recommendedName>
</protein>
<reference evidence="1 2" key="1">
    <citation type="submission" date="2018-09" db="EMBL/GenBank/DDBJ databases">
        <title>Phylogeny of the Shewanellaceae, and recommendation for two new genera, Pseudoshewanella and Parashewanella.</title>
        <authorList>
            <person name="Wang G."/>
        </authorList>
    </citation>
    <scope>NUCLEOTIDE SEQUENCE [LARGE SCALE GENOMIC DNA]</scope>
    <source>
        <strain evidence="1 2">C51</strain>
    </source>
</reference>
<accession>A0A3L8PV27</accession>
<name>A0A3L8PV27_9GAMM</name>
<dbReference type="InterPro" id="IPR036770">
    <property type="entry name" value="Ankyrin_rpt-contain_sf"/>
</dbReference>
<evidence type="ECO:0000313" key="2">
    <source>
        <dbReference type="Proteomes" id="UP000281474"/>
    </source>
</evidence>
<keyword evidence="2" id="KW-1185">Reference proteome</keyword>
<evidence type="ECO:0008006" key="3">
    <source>
        <dbReference type="Google" id="ProtNLM"/>
    </source>
</evidence>